<keyword evidence="3" id="KW-1185">Reference proteome</keyword>
<dbReference type="EMBL" id="JBHMAA010000032">
    <property type="protein sequence ID" value="MFB9952061.1"/>
    <property type="molecule type" value="Genomic_DNA"/>
</dbReference>
<name>A0ABV6AN77_9HYPH</name>
<organism evidence="2 3">
    <name type="scientific">Rhizobium puerariae</name>
    <dbReference type="NCBI Taxonomy" id="1585791"/>
    <lineage>
        <taxon>Bacteria</taxon>
        <taxon>Pseudomonadati</taxon>
        <taxon>Pseudomonadota</taxon>
        <taxon>Alphaproteobacteria</taxon>
        <taxon>Hyphomicrobiales</taxon>
        <taxon>Rhizobiaceae</taxon>
        <taxon>Rhizobium/Agrobacterium group</taxon>
        <taxon>Rhizobium</taxon>
    </lineage>
</organism>
<comment type="caution">
    <text evidence="2">The sequence shown here is derived from an EMBL/GenBank/DDBJ whole genome shotgun (WGS) entry which is preliminary data.</text>
</comment>
<evidence type="ECO:0000313" key="2">
    <source>
        <dbReference type="EMBL" id="MFB9952061.1"/>
    </source>
</evidence>
<reference evidence="2 3" key="1">
    <citation type="submission" date="2024-09" db="EMBL/GenBank/DDBJ databases">
        <authorList>
            <person name="Sun Q."/>
            <person name="Mori K."/>
        </authorList>
    </citation>
    <scope>NUCLEOTIDE SEQUENCE [LARGE SCALE GENOMIC DNA]</scope>
    <source>
        <strain evidence="2 3">TBRC 4938</strain>
    </source>
</reference>
<evidence type="ECO:0000256" key="1">
    <source>
        <dbReference type="SAM" id="MobiDB-lite"/>
    </source>
</evidence>
<dbReference type="RefSeq" id="WP_377264878.1">
    <property type="nucleotide sequence ID" value="NZ_JBHMAA010000032.1"/>
</dbReference>
<feature type="region of interest" description="Disordered" evidence="1">
    <location>
        <begin position="162"/>
        <end position="184"/>
    </location>
</feature>
<sequence>MPAATIGDNSKEERTRRVTLAHYHRKDRDLDARAASISAEKKENRLNAKAAGIPSSQLDHLLKSFKAEDQQKPVDKLKRDMENLAYLGLIPDPSIKGDLFSRVDRVDNEGMIRAKGYFAGLNGLDRVSGYDGGSADDKLWLESFDAGKSEYETEIPDIMARIEAAASKEEPPSGDDDPFPDGED</sequence>
<dbReference type="Proteomes" id="UP001589692">
    <property type="component" value="Unassembled WGS sequence"/>
</dbReference>
<proteinExistence type="predicted"/>
<evidence type="ECO:0000313" key="3">
    <source>
        <dbReference type="Proteomes" id="UP001589692"/>
    </source>
</evidence>
<protein>
    <submittedName>
        <fullName evidence="2">Uncharacterized protein</fullName>
    </submittedName>
</protein>
<feature type="compositionally biased region" description="Acidic residues" evidence="1">
    <location>
        <begin position="172"/>
        <end position="184"/>
    </location>
</feature>
<accession>A0ABV6AN77</accession>
<gene>
    <name evidence="2" type="ORF">ACFFP0_24700</name>
</gene>